<dbReference type="eggNOG" id="COG0823">
    <property type="taxonomic scope" value="Bacteria"/>
</dbReference>
<keyword evidence="2" id="KW-1185">Reference proteome</keyword>
<dbReference type="GeneID" id="73802827"/>
<dbReference type="InterPro" id="IPR011047">
    <property type="entry name" value="Quinoprotein_ADH-like_sf"/>
</dbReference>
<reference evidence="1" key="1">
    <citation type="submission" date="2007-10" db="EMBL/GenBank/DDBJ databases">
        <authorList>
            <person name="Fulton L."/>
            <person name="Clifton S."/>
            <person name="Fulton B."/>
            <person name="Xu J."/>
            <person name="Minx P."/>
            <person name="Pepin K.H."/>
            <person name="Johnson M."/>
            <person name="Thiruvilangam P."/>
            <person name="Bhonagiri V."/>
            <person name="Nash W.E."/>
            <person name="Mardis E.R."/>
            <person name="Wilson R.K."/>
        </authorList>
    </citation>
    <scope>NUCLEOTIDE SEQUENCE [LARGE SCALE GENOMIC DNA]</scope>
    <source>
        <strain evidence="1">DSM 17216</strain>
    </source>
</reference>
<gene>
    <name evidence="1" type="ORF">ALIPUT_02405</name>
</gene>
<organism evidence="1 2">
    <name type="scientific">Alistipes putredinis DSM 17216</name>
    <dbReference type="NCBI Taxonomy" id="445970"/>
    <lineage>
        <taxon>Bacteria</taxon>
        <taxon>Pseudomonadati</taxon>
        <taxon>Bacteroidota</taxon>
        <taxon>Bacteroidia</taxon>
        <taxon>Bacteroidales</taxon>
        <taxon>Rikenellaceae</taxon>
        <taxon>Alistipes</taxon>
    </lineage>
</organism>
<evidence type="ECO:0000313" key="1">
    <source>
        <dbReference type="EMBL" id="EDS02869.1"/>
    </source>
</evidence>
<comment type="caution">
    <text evidence="1">The sequence shown here is derived from an EMBL/GenBank/DDBJ whole genome shotgun (WGS) entry which is preliminary data.</text>
</comment>
<name>B0MZ33_9BACT</name>
<dbReference type="SUPFAM" id="SSF50998">
    <property type="entry name" value="Quinoprotein alcohol dehydrogenase-like"/>
    <property type="match status" value="1"/>
</dbReference>
<protein>
    <recommendedName>
        <fullName evidence="3">Bacterial surface antigen (D15) domain-containing protein</fullName>
    </recommendedName>
</protein>
<dbReference type="HOGENOM" id="CLU_013076_0_0_10"/>
<sequence>MTRPAPMRRFAAILFLLGFLFIGGKSVRAQYYSWGADAAALRWKHLRTEDVRVVFPDTASALAHRTLYYIQAVRPTITHGFSHPPLKIPFVLHTENFQSNGLVMWMPKRIEFLTTPSVDSYSMPWVKQLVAHEYRHAVQYNNLNRGLIRILSYLIGQQGSTVGLLFMPLWALEGDAVMNETEMSSYGRGRQPRFTIEYRALGYEVLRRRNCDKWFCGSFRDFVPDHYQMGYQMVAYGYDRYGDGIWDKTLRYGVRNAYMLTFSTSVALRKFYGTGEGILFRDAFADLNRFWDSLPKVTDSGRTLTPLPEKNYTTYTHPVSLNDTTLVALKTDFDRPSRLVAVDSRTGRERRRTWTGLVSSRPTTDGQRVWWTEYRRSLLFPERVNSRLVVLAPGKKRPRNAPKLRNVLYPTPIGRSGALAWVEYTPDGHYTIVAEDSLRQRTAWPMPGFSEVHGLAWDNATERLYTLVTDNSGMWIGRIEPGEGLQAVTRGAYITLSDLRAADGKLYYGSIASGRDEAHCFDLGEGREYRLSTSTYGSFAPAPADSGAVWTTTYDRKGYRITRQENIEPIPVAPSQLPVDLVNPPRRRWNVVNLDTVRYTPADSASLHRKYPARRYRKGLHLLRAHSWAPVSFDPFKTIEEFNPRLMWGATVLSQNLLSSTEAFASWGWSRSDGHVLKGTIRYSGLGVRLEARATYGGDRMTYGIAQRGADGKAERQPAPAHAKYWSAAAGATLPLYFDRGRHIRQLSLSAGWEYSNGMVADVDAIRYDAEGRIANLQTLGYREGLHKLSLGIGFSDVVRAAYRDVGTPWGYTLWAGYDLNPENRNFSDLVSAYARIYTPGFFRHNSLSVAAAYQTSVGGYRFPSGLRFLGYKSTRLLPRGFSSSDISSNNYLAGSVDYQFPLCYPEGGISGVIYFKRIRLNVGADYARFQEFGSRGKTWRDIYSYGGDLLLDLNILRMSAAATATVKLSLYKPSEGSCWFGFGLELPF</sequence>
<evidence type="ECO:0008006" key="3">
    <source>
        <dbReference type="Google" id="ProtNLM"/>
    </source>
</evidence>
<evidence type="ECO:0000313" key="2">
    <source>
        <dbReference type="Proteomes" id="UP000005819"/>
    </source>
</evidence>
<dbReference type="AlphaFoldDB" id="B0MZ33"/>
<dbReference type="EMBL" id="ABFK02000020">
    <property type="protein sequence ID" value="EDS02869.1"/>
    <property type="molecule type" value="Genomic_DNA"/>
</dbReference>
<dbReference type="Proteomes" id="UP000005819">
    <property type="component" value="Unassembled WGS sequence"/>
</dbReference>
<reference evidence="1" key="2">
    <citation type="submission" date="2013-09" db="EMBL/GenBank/DDBJ databases">
        <title>Draft genome sequence of Alistipes putredinis (DSM 17216).</title>
        <authorList>
            <person name="Sudarsanam P."/>
            <person name="Ley R."/>
            <person name="Guruge J."/>
            <person name="Turnbaugh P.J."/>
            <person name="Mahowald M."/>
            <person name="Liep D."/>
            <person name="Gordon J."/>
        </authorList>
    </citation>
    <scope>NUCLEOTIDE SEQUENCE</scope>
    <source>
        <strain evidence="1">DSM 17216</strain>
    </source>
</reference>
<accession>B0MZ33</accession>
<proteinExistence type="predicted"/>
<dbReference type="RefSeq" id="WP_004328452.1">
    <property type="nucleotide sequence ID" value="NZ_DS499577.1"/>
</dbReference>